<dbReference type="Pfam" id="PF07819">
    <property type="entry name" value="PGAP1"/>
    <property type="match status" value="1"/>
</dbReference>
<feature type="domain" description="GPI inositol-deacylase PGAP1-like alpha/beta" evidence="1">
    <location>
        <begin position="243"/>
        <end position="293"/>
    </location>
</feature>
<gene>
    <name evidence="2" type="ORF">F963_02204</name>
</gene>
<protein>
    <recommendedName>
        <fullName evidence="1">GPI inositol-deacylase PGAP1-like alpha/beta domain-containing protein</fullName>
    </recommendedName>
</protein>
<dbReference type="InterPro" id="IPR012908">
    <property type="entry name" value="PGAP1-ab_dom-like"/>
</dbReference>
<evidence type="ECO:0000313" key="2">
    <source>
        <dbReference type="EMBL" id="ENV21811.1"/>
    </source>
</evidence>
<dbReference type="HOGENOM" id="CLU_025560_0_0_6"/>
<dbReference type="GO" id="GO:0016788">
    <property type="term" value="F:hydrolase activity, acting on ester bonds"/>
    <property type="evidence" value="ECO:0007669"/>
    <property type="project" value="InterPro"/>
</dbReference>
<name>N8XBU8_ACIBZ</name>
<dbReference type="SUPFAM" id="SSF53474">
    <property type="entry name" value="alpha/beta-Hydrolases"/>
    <property type="match status" value="1"/>
</dbReference>
<organism evidence="2 3">
    <name type="scientific">Acinetobacter bereziniae NIPH 3</name>
    <dbReference type="NCBI Taxonomy" id="1217651"/>
    <lineage>
        <taxon>Bacteria</taxon>
        <taxon>Pseudomonadati</taxon>
        <taxon>Pseudomonadota</taxon>
        <taxon>Gammaproteobacteria</taxon>
        <taxon>Moraxellales</taxon>
        <taxon>Moraxellaceae</taxon>
        <taxon>Acinetobacter</taxon>
    </lineage>
</organism>
<dbReference type="PATRIC" id="fig|1217651.3.peg.2171"/>
<dbReference type="RefSeq" id="WP_004830711.1">
    <property type="nucleotide sequence ID" value="NZ_KB849468.1"/>
</dbReference>
<dbReference type="AlphaFoldDB" id="N8XBU8"/>
<dbReference type="EMBL" id="APPK01000036">
    <property type="protein sequence ID" value="ENV21811.1"/>
    <property type="molecule type" value="Genomic_DNA"/>
</dbReference>
<dbReference type="Proteomes" id="UP000013270">
    <property type="component" value="Unassembled WGS sequence"/>
</dbReference>
<comment type="caution">
    <text evidence="2">The sequence shown here is derived from an EMBL/GenBank/DDBJ whole genome shotgun (WGS) entry which is preliminary data.</text>
</comment>
<accession>N8XBU8</accession>
<evidence type="ECO:0000313" key="3">
    <source>
        <dbReference type="Proteomes" id="UP000013270"/>
    </source>
</evidence>
<evidence type="ECO:0000259" key="1">
    <source>
        <dbReference type="Pfam" id="PF07819"/>
    </source>
</evidence>
<reference evidence="2 3" key="1">
    <citation type="submission" date="2013-02" db="EMBL/GenBank/DDBJ databases">
        <title>The Genome Sequence of Acinetobacter bereziniae NIPH 3.</title>
        <authorList>
            <consortium name="The Broad Institute Genome Sequencing Platform"/>
            <consortium name="The Broad Institute Genome Sequencing Center for Infectious Disease"/>
            <person name="Cerqueira G."/>
            <person name="Feldgarden M."/>
            <person name="Courvalin P."/>
            <person name="Perichon B."/>
            <person name="Grillot-Courvalin C."/>
            <person name="Clermont D."/>
            <person name="Rocha E."/>
            <person name="Yoon E.-J."/>
            <person name="Nemec A."/>
            <person name="Walker B."/>
            <person name="Young S.K."/>
            <person name="Zeng Q."/>
            <person name="Gargeya S."/>
            <person name="Fitzgerald M."/>
            <person name="Haas B."/>
            <person name="Abouelleil A."/>
            <person name="Alvarado L."/>
            <person name="Arachchi H.M."/>
            <person name="Berlin A.M."/>
            <person name="Chapman S.B."/>
            <person name="Dewar J."/>
            <person name="Goldberg J."/>
            <person name="Griggs A."/>
            <person name="Gujja S."/>
            <person name="Hansen M."/>
            <person name="Howarth C."/>
            <person name="Imamovic A."/>
            <person name="Larimer J."/>
            <person name="McCowan C."/>
            <person name="Murphy C."/>
            <person name="Neiman D."/>
            <person name="Pearson M."/>
            <person name="Priest M."/>
            <person name="Roberts A."/>
            <person name="Saif S."/>
            <person name="Shea T."/>
            <person name="Sisk P."/>
            <person name="Sykes S."/>
            <person name="Wortman J."/>
            <person name="Nusbaum C."/>
            <person name="Birren B."/>
        </authorList>
    </citation>
    <scope>NUCLEOTIDE SEQUENCE [LARGE SCALE GENOMIC DNA]</scope>
    <source>
        <strain evidence="2 3">NIPH 3</strain>
    </source>
</reference>
<proteinExistence type="predicted"/>
<sequence length="635" mass="71749">MSNNVYTHEAYEILYESGSISYVSQTTPSSVKTECEIIVPAKYVVPIIFIPGIMGSNIKETAEDREVWYPKVSLSTIIEYSKRDAKERQIALNPKTTEVGFDGEVKLSKKLIPHITKEIALARGWGSVINLGYANVLIYLESHLNRAFKKLKDQQKDQFKGTAEWEKIVKPGNETTEKILNNWSSAKVIELLSLEQHETLADYEFPVFACGYNWLESNMQSADKIADRLNHEVLKQVKKEFPTSEFKKFIIVSHSMGGLVTRALIQNDKVKDKIAGVVHGAMPATGAPAVYQRLTVGWDGWKASTGLLNSLKAWITKFMFGDTSERLTATLASAPGGLELLPFTNYVNAKDFPKNPKAWIFIKAKTPNGEITASLPRTANTYTEIYQRKDSWWAMMNPDFIDPAQLMKQEANERGYESAFDVYVKNIEIVRELHKHIMDTYHTNTYANYGADESFKAFGQVVWRCKEELNISSEQELIELMDLYGKQEHIEFPNIQDRSSVKVEDQGNLQEDDADLIIEGSKTHNLHNNAYKKDGVRQVLLDEKFKISKTNKATFYLDLKPTSKGDGTVCYQSGEDVRTNEQALKGTFIINGYEHASSFDNADVQLNTLYCIANIVDIIHKASLAEACESKTESK</sequence>
<dbReference type="Gene3D" id="3.40.50.1820">
    <property type="entry name" value="alpha/beta hydrolase"/>
    <property type="match status" value="1"/>
</dbReference>
<dbReference type="InterPro" id="IPR029058">
    <property type="entry name" value="AB_hydrolase_fold"/>
</dbReference>